<dbReference type="SUPFAM" id="SSF57424">
    <property type="entry name" value="LDL receptor-like module"/>
    <property type="match status" value="1"/>
</dbReference>
<evidence type="ECO:0000313" key="6">
    <source>
        <dbReference type="EnsemblMetazoa" id="KAF7495117.1"/>
    </source>
</evidence>
<comment type="caution">
    <text evidence="2">Lacks conserved residue(s) required for the propagation of feature annotation.</text>
</comment>
<gene>
    <name evidence="5" type="ORF">SSS_1054</name>
</gene>
<proteinExistence type="predicted"/>
<evidence type="ECO:0000256" key="3">
    <source>
        <dbReference type="SAM" id="MobiDB-lite"/>
    </source>
</evidence>
<accession>A0A834VF13</accession>
<evidence type="ECO:0000256" key="1">
    <source>
        <dbReference type="ARBA" id="ARBA00023157"/>
    </source>
</evidence>
<dbReference type="PROSITE" id="PS01209">
    <property type="entry name" value="LDLRA_1"/>
    <property type="match status" value="1"/>
</dbReference>
<feature type="transmembrane region" description="Helical" evidence="4">
    <location>
        <begin position="414"/>
        <end position="436"/>
    </location>
</feature>
<evidence type="ECO:0000256" key="4">
    <source>
        <dbReference type="SAM" id="Phobius"/>
    </source>
</evidence>
<keyword evidence="7" id="KW-1185">Reference proteome</keyword>
<dbReference type="InterPro" id="IPR023415">
    <property type="entry name" value="LDLR_class-A_CS"/>
</dbReference>
<dbReference type="Gene3D" id="4.10.400.10">
    <property type="entry name" value="Low-density Lipoprotein Receptor"/>
    <property type="match status" value="1"/>
</dbReference>
<dbReference type="InterPro" id="IPR042333">
    <property type="entry name" value="LRAD2/Mig-13-like"/>
</dbReference>
<dbReference type="PROSITE" id="PS50068">
    <property type="entry name" value="LDLRA_2"/>
    <property type="match status" value="1"/>
</dbReference>
<keyword evidence="4" id="KW-0812">Transmembrane</keyword>
<evidence type="ECO:0000256" key="2">
    <source>
        <dbReference type="PROSITE-ProRule" id="PRU00124"/>
    </source>
</evidence>
<dbReference type="PANTHER" id="PTHR24652">
    <property type="entry name" value="LOW-DENSITY LIPOPROTEIN RECEPTOR CLASS A DOMAIN-CONTAINING PROTEIN 2"/>
    <property type="match status" value="1"/>
</dbReference>
<evidence type="ECO:0000313" key="7">
    <source>
        <dbReference type="Proteomes" id="UP000070412"/>
    </source>
</evidence>
<dbReference type="EnsemblMetazoa" id="SSS_1054s_mrna">
    <property type="protein sequence ID" value="KAF7495117.1"/>
    <property type="gene ID" value="SSS_1054"/>
</dbReference>
<evidence type="ECO:0000313" key="5">
    <source>
        <dbReference type="EMBL" id="KAF7495117.1"/>
    </source>
</evidence>
<dbReference type="OrthoDB" id="6515512at2759"/>
<dbReference type="Proteomes" id="UP000070412">
    <property type="component" value="Unassembled WGS sequence"/>
</dbReference>
<keyword evidence="4" id="KW-0472">Membrane</keyword>
<keyword evidence="4" id="KW-1133">Transmembrane helix</keyword>
<reference evidence="5" key="2">
    <citation type="submission" date="2020-01" db="EMBL/GenBank/DDBJ databases">
        <authorList>
            <person name="Korhonen P.K.K."/>
            <person name="Guangxu M.G."/>
            <person name="Wang T.W."/>
            <person name="Stroehlein A.J.S."/>
            <person name="Young N.D."/>
            <person name="Ang C.-S.A."/>
            <person name="Fernando D.W.F."/>
            <person name="Lu H.L."/>
            <person name="Taylor S.T."/>
            <person name="Ehtesham M.E.M."/>
            <person name="Najaraj S.H.N."/>
            <person name="Harsha G.H.G."/>
            <person name="Madugundu A.M."/>
            <person name="Renuse S.R."/>
            <person name="Holt D.H."/>
            <person name="Pandey A.P."/>
            <person name="Papenfuss A.P."/>
            <person name="Gasser R.B.G."/>
            <person name="Fischer K.F."/>
        </authorList>
    </citation>
    <scope>NUCLEOTIDE SEQUENCE</scope>
    <source>
        <strain evidence="5">SSS_KF_BRIS2020</strain>
    </source>
</reference>
<reference evidence="7" key="1">
    <citation type="journal article" date="2020" name="PLoS Negl. Trop. Dis.">
        <title>High-quality nuclear genome for Sarcoptes scabiei-A critical resource for a neglected parasite.</title>
        <authorList>
            <person name="Korhonen P.K."/>
            <person name="Gasser R.B."/>
            <person name="Ma G."/>
            <person name="Wang T."/>
            <person name="Stroehlein A.J."/>
            <person name="Young N.D."/>
            <person name="Ang C.S."/>
            <person name="Fernando D.D."/>
            <person name="Lu H.C."/>
            <person name="Taylor S."/>
            <person name="Reynolds S.L."/>
            <person name="Mofiz E."/>
            <person name="Najaraj S.H."/>
            <person name="Gowda H."/>
            <person name="Madugundu A."/>
            <person name="Renuse S."/>
            <person name="Holt D."/>
            <person name="Pandey A."/>
            <person name="Papenfuss A.T."/>
            <person name="Fischer K."/>
        </authorList>
    </citation>
    <scope>NUCLEOTIDE SEQUENCE [LARGE SCALE GENOMIC DNA]</scope>
</reference>
<dbReference type="SMART" id="SM00192">
    <property type="entry name" value="LDLa"/>
    <property type="match status" value="1"/>
</dbReference>
<sequence length="471" mass="54306">MLLQRKDISIMGRVCYKLFRLSYFFLQLSIKFNIKTKYLLFGTILIGLKQSNLSFASAQHLRDERNYRDNRTSPFIMPRSKSQNLQRLLSKENYIEYNLADYCTNETWSDYPGRHLIRLEKSLKIRLPSILDFQFNETHRNRLGYYEPGIYPITSIDHSMTNTFEHRQPSFVPYCLLSFKVDYGHRIYAEGLATGLQTQGKQWFTETLHFRTVSRGKDTRASQEIGTFTTSTTKNSLTLIFEQLNRRSFSFHLILTPFKDVLEYAPQGQGCDPDSEYQCSNKRCIANYLECDHHNNCGDHSDEALNCMSRVGTPEDPHIAPKPINTDNVVVWPDKVPTFPIPTENSDGENRNKFVTEDSPEYVDVPIPIDHTKPIDPNMSQPDSNQFYVASGGFLEDLFRFNSKASNVVKVVRYLLGLLLIIVLVTLINFLIWCLITKRDQSFISSSNIEEQSETDTQSNPTILRSSNISA</sequence>
<dbReference type="EMBL" id="WVUK01000050">
    <property type="protein sequence ID" value="KAF7495117.1"/>
    <property type="molecule type" value="Genomic_DNA"/>
</dbReference>
<keyword evidence="1 2" id="KW-1015">Disulfide bond</keyword>
<dbReference type="CDD" id="cd00112">
    <property type="entry name" value="LDLa"/>
    <property type="match status" value="1"/>
</dbReference>
<reference evidence="6" key="3">
    <citation type="submission" date="2022-06" db="UniProtKB">
        <authorList>
            <consortium name="EnsemblMetazoa"/>
        </authorList>
    </citation>
    <scope>IDENTIFICATION</scope>
</reference>
<dbReference type="Pfam" id="PF00057">
    <property type="entry name" value="Ldl_recept_a"/>
    <property type="match status" value="1"/>
</dbReference>
<dbReference type="InterPro" id="IPR036055">
    <property type="entry name" value="LDL_receptor-like_sf"/>
</dbReference>
<protein>
    <submittedName>
        <fullName evidence="5 6">Uncharacterized protein</fullName>
    </submittedName>
</protein>
<name>A0A834VF13_SARSC</name>
<feature type="region of interest" description="Disordered" evidence="3">
    <location>
        <begin position="448"/>
        <end position="471"/>
    </location>
</feature>
<feature type="disulfide bond" evidence="2">
    <location>
        <begin position="279"/>
        <end position="297"/>
    </location>
</feature>
<dbReference type="AlphaFoldDB" id="A0A834VF13"/>
<organism evidence="5">
    <name type="scientific">Sarcoptes scabiei</name>
    <name type="common">Itch mite</name>
    <name type="synonym">Acarus scabiei</name>
    <dbReference type="NCBI Taxonomy" id="52283"/>
    <lineage>
        <taxon>Eukaryota</taxon>
        <taxon>Metazoa</taxon>
        <taxon>Ecdysozoa</taxon>
        <taxon>Arthropoda</taxon>
        <taxon>Chelicerata</taxon>
        <taxon>Arachnida</taxon>
        <taxon>Acari</taxon>
        <taxon>Acariformes</taxon>
        <taxon>Sarcoptiformes</taxon>
        <taxon>Astigmata</taxon>
        <taxon>Psoroptidia</taxon>
        <taxon>Sarcoptoidea</taxon>
        <taxon>Sarcoptidae</taxon>
        <taxon>Sarcoptinae</taxon>
        <taxon>Sarcoptes</taxon>
    </lineage>
</organism>
<dbReference type="InterPro" id="IPR002172">
    <property type="entry name" value="LDrepeatLR_classA_rpt"/>
</dbReference>